<evidence type="ECO:0000313" key="9">
    <source>
        <dbReference type="Proteomes" id="UP000317369"/>
    </source>
</evidence>
<evidence type="ECO:0000256" key="7">
    <source>
        <dbReference type="SAM" id="Phobius"/>
    </source>
</evidence>
<proteinExistence type="inferred from homology"/>
<keyword evidence="3 5" id="KW-0175">Coiled coil</keyword>
<dbReference type="GO" id="GO:0006310">
    <property type="term" value="P:DNA recombination"/>
    <property type="evidence" value="ECO:0007669"/>
    <property type="project" value="UniProtKB-KW"/>
</dbReference>
<dbReference type="PANTHER" id="PTHR30563">
    <property type="entry name" value="DNA RECOMBINATION PROTEIN RMUC"/>
    <property type="match status" value="1"/>
</dbReference>
<feature type="region of interest" description="Disordered" evidence="6">
    <location>
        <begin position="515"/>
        <end position="536"/>
    </location>
</feature>
<keyword evidence="7" id="KW-0812">Transmembrane</keyword>
<evidence type="ECO:0000256" key="3">
    <source>
        <dbReference type="ARBA" id="ARBA00023054"/>
    </source>
</evidence>
<dbReference type="KEGG" id="pcor:KS4_05930"/>
<keyword evidence="9" id="KW-1185">Reference proteome</keyword>
<dbReference type="InterPro" id="IPR003798">
    <property type="entry name" value="DNA_recombination_RmuC"/>
</dbReference>
<keyword evidence="7" id="KW-0472">Membrane</keyword>
<organism evidence="8 9">
    <name type="scientific">Poriferisphaera corsica</name>
    <dbReference type="NCBI Taxonomy" id="2528020"/>
    <lineage>
        <taxon>Bacteria</taxon>
        <taxon>Pseudomonadati</taxon>
        <taxon>Planctomycetota</taxon>
        <taxon>Phycisphaerae</taxon>
        <taxon>Phycisphaerales</taxon>
        <taxon>Phycisphaeraceae</taxon>
        <taxon>Poriferisphaera</taxon>
    </lineage>
</organism>
<feature type="transmembrane region" description="Helical" evidence="7">
    <location>
        <begin position="14"/>
        <end position="34"/>
    </location>
</feature>
<dbReference type="Proteomes" id="UP000317369">
    <property type="component" value="Chromosome"/>
</dbReference>
<sequence>MLQAGTIGGMNDPITIIMLVLFLVALGAAGVLYAKLMGAKKQSEISLGEKQAAAAQLAEQTQITENQAAELKTFEQQIADTKTSLALAEEKQKQLMRDNESLSERMGEEIEKQRRQFDELMLEKEESTKKHEQTLREEAAKREAQLKDQFEKLQKQAKESFESIAGQTLEKSNKAFLQLAKEQFKGEQKDAKAQLEKRKDAIKNLVDPIKEKLKAYDETIHVLERDRKQSHGELSATIKKMIEDQRMLKDETQKLVTALKRPEVRGQWGEMHLEKLLEMAGFREGLNYDKQVSTAGGKLRPDTVVHLTSNRDIVIDVKTPLDAYLSAIEAVSKADQDGHLRRHTKNILTQVDSLHKKDYQAQFERTPEFVVMFIPAESFLQPAVQERPTLLEDAFSKGIVIATPSTLIALLKTVAVGWREEALAENARKISEAGKELHKRISTCTGHLEKLGKAVGNTVKHFNQFTSSFESRVVTQARKFEDLEAAEPKKALPDQMDQIDALPREVKVIPSSVTDHVEAGNDQQMKILPENDQIDE</sequence>
<gene>
    <name evidence="8" type="primary">rmuC</name>
    <name evidence="8" type="ORF">KS4_05930</name>
</gene>
<evidence type="ECO:0000256" key="4">
    <source>
        <dbReference type="ARBA" id="ARBA00023172"/>
    </source>
</evidence>
<dbReference type="OrthoDB" id="370725at2"/>
<evidence type="ECO:0000256" key="1">
    <source>
        <dbReference type="ARBA" id="ARBA00003416"/>
    </source>
</evidence>
<accession>A0A517YQV2</accession>
<keyword evidence="7" id="KW-1133">Transmembrane helix</keyword>
<protein>
    <submittedName>
        <fullName evidence="8">DNA recombination protein RmuC</fullName>
    </submittedName>
</protein>
<keyword evidence="4" id="KW-0233">DNA recombination</keyword>
<evidence type="ECO:0000256" key="2">
    <source>
        <dbReference type="ARBA" id="ARBA00009840"/>
    </source>
</evidence>
<comment type="similarity">
    <text evidence="2">Belongs to the RmuC family.</text>
</comment>
<evidence type="ECO:0000256" key="6">
    <source>
        <dbReference type="SAM" id="MobiDB-lite"/>
    </source>
</evidence>
<dbReference type="PANTHER" id="PTHR30563:SF0">
    <property type="entry name" value="DNA RECOMBINATION PROTEIN RMUC"/>
    <property type="match status" value="1"/>
</dbReference>
<comment type="function">
    <text evidence="1">Involved in DNA recombination.</text>
</comment>
<dbReference type="Pfam" id="PF02646">
    <property type="entry name" value="RmuC"/>
    <property type="match status" value="1"/>
</dbReference>
<evidence type="ECO:0000313" key="8">
    <source>
        <dbReference type="EMBL" id="QDU32561.1"/>
    </source>
</evidence>
<dbReference type="AlphaFoldDB" id="A0A517YQV2"/>
<evidence type="ECO:0000256" key="5">
    <source>
        <dbReference type="SAM" id="Coils"/>
    </source>
</evidence>
<reference evidence="8 9" key="1">
    <citation type="submission" date="2019-02" db="EMBL/GenBank/DDBJ databases">
        <title>Deep-cultivation of Planctomycetes and their phenomic and genomic characterization uncovers novel biology.</title>
        <authorList>
            <person name="Wiegand S."/>
            <person name="Jogler M."/>
            <person name="Boedeker C."/>
            <person name="Pinto D."/>
            <person name="Vollmers J."/>
            <person name="Rivas-Marin E."/>
            <person name="Kohn T."/>
            <person name="Peeters S.H."/>
            <person name="Heuer A."/>
            <person name="Rast P."/>
            <person name="Oberbeckmann S."/>
            <person name="Bunk B."/>
            <person name="Jeske O."/>
            <person name="Meyerdierks A."/>
            <person name="Storesund J.E."/>
            <person name="Kallscheuer N."/>
            <person name="Luecker S."/>
            <person name="Lage O.M."/>
            <person name="Pohl T."/>
            <person name="Merkel B.J."/>
            <person name="Hornburger P."/>
            <person name="Mueller R.-W."/>
            <person name="Bruemmer F."/>
            <person name="Labrenz M."/>
            <person name="Spormann A.M."/>
            <person name="Op den Camp H."/>
            <person name="Overmann J."/>
            <person name="Amann R."/>
            <person name="Jetten M.S.M."/>
            <person name="Mascher T."/>
            <person name="Medema M.H."/>
            <person name="Devos D.P."/>
            <person name="Kaster A.-K."/>
            <person name="Ovreas L."/>
            <person name="Rohde M."/>
            <person name="Galperin M.Y."/>
            <person name="Jogler C."/>
        </authorList>
    </citation>
    <scope>NUCLEOTIDE SEQUENCE [LARGE SCALE GENOMIC DNA]</scope>
    <source>
        <strain evidence="8 9">KS4</strain>
    </source>
</reference>
<dbReference type="EMBL" id="CP036425">
    <property type="protein sequence ID" value="QDU32561.1"/>
    <property type="molecule type" value="Genomic_DNA"/>
</dbReference>
<name>A0A517YQV2_9BACT</name>
<feature type="coiled-coil region" evidence="5">
    <location>
        <begin position="71"/>
        <end position="156"/>
    </location>
</feature>